<accession>A0A5K7ZWY0</accession>
<dbReference type="InterPro" id="IPR000073">
    <property type="entry name" value="AB_hydrolase_1"/>
</dbReference>
<dbReference type="PANTHER" id="PTHR43689">
    <property type="entry name" value="HYDROLASE"/>
    <property type="match status" value="1"/>
</dbReference>
<name>A0A5K7ZWY0_9BACT</name>
<dbReference type="InterPro" id="IPR029058">
    <property type="entry name" value="AB_hydrolase_fold"/>
</dbReference>
<keyword evidence="2" id="KW-0378">Hydrolase</keyword>
<dbReference type="Pfam" id="PF12697">
    <property type="entry name" value="Abhydrolase_6"/>
    <property type="match status" value="1"/>
</dbReference>
<dbReference type="Proteomes" id="UP000425960">
    <property type="component" value="Chromosome"/>
</dbReference>
<dbReference type="GO" id="GO:0016787">
    <property type="term" value="F:hydrolase activity"/>
    <property type="evidence" value="ECO:0007669"/>
    <property type="project" value="UniProtKB-KW"/>
</dbReference>
<proteinExistence type="predicted"/>
<organism evidence="2 3">
    <name type="scientific">Desulfosarcina ovata subsp. sediminis</name>
    <dbReference type="NCBI Taxonomy" id="885957"/>
    <lineage>
        <taxon>Bacteria</taxon>
        <taxon>Pseudomonadati</taxon>
        <taxon>Thermodesulfobacteriota</taxon>
        <taxon>Desulfobacteria</taxon>
        <taxon>Desulfobacterales</taxon>
        <taxon>Desulfosarcinaceae</taxon>
        <taxon>Desulfosarcina</taxon>
    </lineage>
</organism>
<protein>
    <submittedName>
        <fullName evidence="2">Hydrolase</fullName>
    </submittedName>
</protein>
<reference evidence="2 3" key="1">
    <citation type="submission" date="2019-11" db="EMBL/GenBank/DDBJ databases">
        <title>Comparative genomics of hydrocarbon-degrading Desulfosarcina strains.</title>
        <authorList>
            <person name="Watanabe M."/>
            <person name="Kojima H."/>
            <person name="Fukui M."/>
        </authorList>
    </citation>
    <scope>NUCLEOTIDE SEQUENCE [LARGE SCALE GENOMIC DNA]</scope>
    <source>
        <strain evidence="2 3">28bB2T</strain>
    </source>
</reference>
<evidence type="ECO:0000313" key="3">
    <source>
        <dbReference type="Proteomes" id="UP000425960"/>
    </source>
</evidence>
<evidence type="ECO:0000313" key="2">
    <source>
        <dbReference type="EMBL" id="BBO84763.1"/>
    </source>
</evidence>
<sequence>MDSEIALALPLDIVLPERGERLEGVWIEPAAPSAPTLIFLHEGLGCVALWRDFPARLAAATGCGVLIYSRLGYGRSDPCALPRPIDFMHHEGLSVLPAVIRQTGIGEHILVGHSDGGSIALIHAGRVATPGLKGVVTLAAHVFCEALTCESIADARVRYLEGDLKARLAAYHGDNTDCAFWGWNDVWLHPDFRHWNIEAFLPGIGVPVLAIQGEKDPYGTRAQVDSIRQKTGSAVRVAMIPDCGHAPHLEKKDAVLATVGEFVRTLLADRQMA</sequence>
<dbReference type="AlphaFoldDB" id="A0A5K7ZWY0"/>
<dbReference type="PANTHER" id="PTHR43689:SF8">
    <property type="entry name" value="ALPHA_BETA-HYDROLASES SUPERFAMILY PROTEIN"/>
    <property type="match status" value="1"/>
</dbReference>
<feature type="domain" description="AB hydrolase-1" evidence="1">
    <location>
        <begin position="37"/>
        <end position="257"/>
    </location>
</feature>
<dbReference type="KEGG" id="dov:DSCO28_53290"/>
<dbReference type="EMBL" id="AP021876">
    <property type="protein sequence ID" value="BBO84763.1"/>
    <property type="molecule type" value="Genomic_DNA"/>
</dbReference>
<dbReference type="SUPFAM" id="SSF53474">
    <property type="entry name" value="alpha/beta-Hydrolases"/>
    <property type="match status" value="1"/>
</dbReference>
<evidence type="ECO:0000259" key="1">
    <source>
        <dbReference type="Pfam" id="PF12697"/>
    </source>
</evidence>
<dbReference type="Gene3D" id="3.40.50.1820">
    <property type="entry name" value="alpha/beta hydrolase"/>
    <property type="match status" value="1"/>
</dbReference>
<gene>
    <name evidence="2" type="ORF">DSCO28_53290</name>
</gene>
<dbReference type="RefSeq" id="WP_197910325.1">
    <property type="nucleotide sequence ID" value="NZ_AP021876.1"/>
</dbReference>